<protein>
    <submittedName>
        <fullName evidence="9">Alcohol oxidase</fullName>
    </submittedName>
</protein>
<dbReference type="Pfam" id="PF00732">
    <property type="entry name" value="GMC_oxred_N"/>
    <property type="match status" value="1"/>
</dbReference>
<feature type="domain" description="Glucose-methanol-choline oxidoreductase C-terminal" evidence="8">
    <location>
        <begin position="433"/>
        <end position="579"/>
    </location>
</feature>
<dbReference type="Gene3D" id="3.50.50.60">
    <property type="entry name" value="FAD/NAD(P)-binding domain"/>
    <property type="match status" value="1"/>
</dbReference>
<dbReference type="InterPro" id="IPR012132">
    <property type="entry name" value="GMC_OxRdtase"/>
</dbReference>
<feature type="domain" description="Glucose-methanol-choline oxidoreductase N-terminal" evidence="7">
    <location>
        <begin position="22"/>
        <end position="328"/>
    </location>
</feature>
<evidence type="ECO:0000256" key="1">
    <source>
        <dbReference type="ARBA" id="ARBA00001974"/>
    </source>
</evidence>
<comment type="cofactor">
    <cofactor evidence="1 6">
        <name>FAD</name>
        <dbReference type="ChEBI" id="CHEBI:57692"/>
    </cofactor>
</comment>
<sequence length="614" mass="66960">MVFGFGSSPFLSDPRKYADKHYDYVIIGGGTAGSVLASRLSEDANVSVCVLEAGGDPSGIIETKVPAAFGKLFKGANDWDYETEEEPEVGGRRMQLPRGKMLGGSSSMNAMMYQRCPPSDLNEWEERYGCTGWGDASLRPYFKRSQLFTMRPERPTIDLSHHSLDGDGTWQVGYSWLSKPGEAFIDACDASGVPANPDVNDGKHPIGATRFQTFIDQKGQRSSAFTAYLPASVTSRSNLTIAINAHVTRILLEGAEPVATGAEFQLKRDGPRHRVYANKEVILCGGAYNSPQTMLLSGLGPAEELKKHNIPLVKDMPDVGKNLYDHVCTSGLYGRTSSSAHSLDYLTSDLKSLPALIRWLATGGGPMTTNVGEAAAFARMADFDSKVEDHGSLGFGPDIEFIHTPLCFRDHGATTTPAGHPGTISIAVIGLRPLSKGSVTLRSNSVFDKAVIRHNYWTEPNDRRVLIAGVRKGLEIFHNAAFDPYVDRSYVNDDEDSFYWPVSSSNYKAITDEQIIRWMHKNSFTLYHPVGSLRMGVDDKAVLDLQLRVRGVKNLRVCDASIMPQQIACHPTATIIAIAEKTADIIRGKVAVNDDATRHTSIGNGAPVAQSSRL</sequence>
<gene>
    <name evidence="9" type="ORF">FA09DRAFT_332717</name>
</gene>
<dbReference type="Gene3D" id="3.30.560.10">
    <property type="entry name" value="Glucose Oxidase, domain 3"/>
    <property type="match status" value="1"/>
</dbReference>
<evidence type="ECO:0000256" key="3">
    <source>
        <dbReference type="ARBA" id="ARBA00022630"/>
    </source>
</evidence>
<dbReference type="Proteomes" id="UP000245946">
    <property type="component" value="Unassembled WGS sequence"/>
</dbReference>
<keyword evidence="4 6" id="KW-0274">FAD</keyword>
<keyword evidence="10" id="KW-1185">Reference proteome</keyword>
<evidence type="ECO:0000259" key="7">
    <source>
        <dbReference type="Pfam" id="PF00732"/>
    </source>
</evidence>
<proteinExistence type="inferred from homology"/>
<dbReference type="STRING" id="58919.A0A316Z1L4"/>
<accession>A0A316Z1L4</accession>
<evidence type="ECO:0000256" key="4">
    <source>
        <dbReference type="ARBA" id="ARBA00022827"/>
    </source>
</evidence>
<evidence type="ECO:0000256" key="2">
    <source>
        <dbReference type="ARBA" id="ARBA00010790"/>
    </source>
</evidence>
<evidence type="ECO:0000313" key="9">
    <source>
        <dbReference type="EMBL" id="PWN94812.1"/>
    </source>
</evidence>
<dbReference type="Pfam" id="PF05199">
    <property type="entry name" value="GMC_oxred_C"/>
    <property type="match status" value="1"/>
</dbReference>
<dbReference type="PIRSF" id="PIRSF000137">
    <property type="entry name" value="Alcohol_oxidase"/>
    <property type="match status" value="1"/>
</dbReference>
<dbReference type="PANTHER" id="PTHR11552">
    <property type="entry name" value="GLUCOSE-METHANOL-CHOLINE GMC OXIDOREDUCTASE"/>
    <property type="match status" value="1"/>
</dbReference>
<dbReference type="AlphaFoldDB" id="A0A316Z1L4"/>
<feature type="active site" description="Proton acceptor" evidence="5">
    <location>
        <position position="570"/>
    </location>
</feature>
<dbReference type="InterPro" id="IPR007867">
    <property type="entry name" value="GMC_OxRtase_C"/>
</dbReference>
<dbReference type="PANTHER" id="PTHR11552:SF147">
    <property type="entry name" value="CHOLINE DEHYDROGENASE, MITOCHONDRIAL"/>
    <property type="match status" value="1"/>
</dbReference>
<dbReference type="GO" id="GO:0016614">
    <property type="term" value="F:oxidoreductase activity, acting on CH-OH group of donors"/>
    <property type="evidence" value="ECO:0007669"/>
    <property type="project" value="InterPro"/>
</dbReference>
<dbReference type="SUPFAM" id="SSF54373">
    <property type="entry name" value="FAD-linked reductases, C-terminal domain"/>
    <property type="match status" value="1"/>
</dbReference>
<evidence type="ECO:0000259" key="8">
    <source>
        <dbReference type="Pfam" id="PF05199"/>
    </source>
</evidence>
<evidence type="ECO:0000313" key="10">
    <source>
        <dbReference type="Proteomes" id="UP000245946"/>
    </source>
</evidence>
<evidence type="ECO:0000256" key="5">
    <source>
        <dbReference type="PIRSR" id="PIRSR000137-1"/>
    </source>
</evidence>
<dbReference type="GeneID" id="37271120"/>
<dbReference type="EMBL" id="KZ819309">
    <property type="protein sequence ID" value="PWN94812.1"/>
    <property type="molecule type" value="Genomic_DNA"/>
</dbReference>
<keyword evidence="3" id="KW-0285">Flavoprotein</keyword>
<dbReference type="InterPro" id="IPR036188">
    <property type="entry name" value="FAD/NAD-bd_sf"/>
</dbReference>
<feature type="binding site" evidence="6">
    <location>
        <position position="247"/>
    </location>
    <ligand>
        <name>FAD</name>
        <dbReference type="ChEBI" id="CHEBI:57692"/>
    </ligand>
</feature>
<organism evidence="9 10">
    <name type="scientific">Tilletiopsis washingtonensis</name>
    <dbReference type="NCBI Taxonomy" id="58919"/>
    <lineage>
        <taxon>Eukaryota</taxon>
        <taxon>Fungi</taxon>
        <taxon>Dikarya</taxon>
        <taxon>Basidiomycota</taxon>
        <taxon>Ustilaginomycotina</taxon>
        <taxon>Exobasidiomycetes</taxon>
        <taxon>Entylomatales</taxon>
        <taxon>Entylomatales incertae sedis</taxon>
        <taxon>Tilletiopsis</taxon>
    </lineage>
</organism>
<reference evidence="9 10" key="1">
    <citation type="journal article" date="2018" name="Mol. Biol. Evol.">
        <title>Broad Genomic Sampling Reveals a Smut Pathogenic Ancestry of the Fungal Clade Ustilaginomycotina.</title>
        <authorList>
            <person name="Kijpornyongpan T."/>
            <person name="Mondo S.J."/>
            <person name="Barry K."/>
            <person name="Sandor L."/>
            <person name="Lee J."/>
            <person name="Lipzen A."/>
            <person name="Pangilinan J."/>
            <person name="LaButti K."/>
            <person name="Hainaut M."/>
            <person name="Henrissat B."/>
            <person name="Grigoriev I.V."/>
            <person name="Spatafora J.W."/>
            <person name="Aime M.C."/>
        </authorList>
    </citation>
    <scope>NUCLEOTIDE SEQUENCE [LARGE SCALE GENOMIC DNA]</scope>
    <source>
        <strain evidence="9 10">MCA 4186</strain>
    </source>
</reference>
<comment type="similarity">
    <text evidence="2">Belongs to the GMC oxidoreductase family.</text>
</comment>
<name>A0A316Z1L4_9BASI</name>
<feature type="active site" description="Proton donor" evidence="5">
    <location>
        <position position="528"/>
    </location>
</feature>
<evidence type="ECO:0000256" key="6">
    <source>
        <dbReference type="PIRSR" id="PIRSR000137-2"/>
    </source>
</evidence>
<dbReference type="GO" id="GO:0050660">
    <property type="term" value="F:flavin adenine dinucleotide binding"/>
    <property type="evidence" value="ECO:0007669"/>
    <property type="project" value="InterPro"/>
</dbReference>
<dbReference type="InterPro" id="IPR000172">
    <property type="entry name" value="GMC_OxRdtase_N"/>
</dbReference>
<dbReference type="SUPFAM" id="SSF51905">
    <property type="entry name" value="FAD/NAD(P)-binding domain"/>
    <property type="match status" value="1"/>
</dbReference>
<dbReference type="OrthoDB" id="269227at2759"/>
<dbReference type="RefSeq" id="XP_025595091.1">
    <property type="nucleotide sequence ID" value="XM_025743576.1"/>
</dbReference>